<organism evidence="3 4">
    <name type="scientific">Frankliniella fusca</name>
    <dbReference type="NCBI Taxonomy" id="407009"/>
    <lineage>
        <taxon>Eukaryota</taxon>
        <taxon>Metazoa</taxon>
        <taxon>Ecdysozoa</taxon>
        <taxon>Arthropoda</taxon>
        <taxon>Hexapoda</taxon>
        <taxon>Insecta</taxon>
        <taxon>Pterygota</taxon>
        <taxon>Neoptera</taxon>
        <taxon>Paraneoptera</taxon>
        <taxon>Thysanoptera</taxon>
        <taxon>Terebrantia</taxon>
        <taxon>Thripoidea</taxon>
        <taxon>Thripidae</taxon>
        <taxon>Frankliniella</taxon>
    </lineage>
</organism>
<evidence type="ECO:0000256" key="1">
    <source>
        <dbReference type="SAM" id="MobiDB-lite"/>
    </source>
</evidence>
<keyword evidence="4" id="KW-1185">Reference proteome</keyword>
<keyword evidence="2" id="KW-1133">Transmembrane helix</keyword>
<dbReference type="Proteomes" id="UP001219518">
    <property type="component" value="Unassembled WGS sequence"/>
</dbReference>
<dbReference type="EMBL" id="JAHWGI010000979">
    <property type="protein sequence ID" value="KAK3919577.1"/>
    <property type="molecule type" value="Genomic_DNA"/>
</dbReference>
<protein>
    <submittedName>
        <fullName evidence="3">tRNA 5-methylaminomethyl-2-thiouridine biosynthesis bifunctional protein MnmC</fullName>
    </submittedName>
</protein>
<comment type="caution">
    <text evidence="3">The sequence shown here is derived from an EMBL/GenBank/DDBJ whole genome shotgun (WGS) entry which is preliminary data.</text>
</comment>
<keyword evidence="2" id="KW-0812">Transmembrane</keyword>
<evidence type="ECO:0000313" key="3">
    <source>
        <dbReference type="EMBL" id="KAK3919577.1"/>
    </source>
</evidence>
<gene>
    <name evidence="3" type="ORF">KUF71_008704</name>
</gene>
<feature type="transmembrane region" description="Helical" evidence="2">
    <location>
        <begin position="220"/>
        <end position="242"/>
    </location>
</feature>
<keyword evidence="2" id="KW-0472">Membrane</keyword>
<feature type="region of interest" description="Disordered" evidence="1">
    <location>
        <begin position="1"/>
        <end position="23"/>
    </location>
</feature>
<proteinExistence type="predicted"/>
<sequence>MASTRQRRRRPVAVRSSSVEEESLAEDVRVALLVRRVVPDAWNSCPKGREYSGYKEKAGFIKKEIHTSFQKKEIHTPIETGPGPGPGAAPPDRRFSIAGDDDAADSVGDEADEPSAGAASAASILASVAARSAVARATEDGAVTGRGLPDRRFSIDGDDEDDDHEIWRVGAAGAAGAGAAVEAYPAALALGAATSKLTAVAPGQAQGPGQRGRSTAHRRLGLGLMGLVSAILLLLGAARLALVFL</sequence>
<reference evidence="3" key="1">
    <citation type="submission" date="2021-07" db="EMBL/GenBank/DDBJ databases">
        <authorList>
            <person name="Catto M.A."/>
            <person name="Jacobson A."/>
            <person name="Kennedy G."/>
            <person name="Labadie P."/>
            <person name="Hunt B.G."/>
            <person name="Srinivasan R."/>
        </authorList>
    </citation>
    <scope>NUCLEOTIDE SEQUENCE</scope>
    <source>
        <strain evidence="3">PL_HMW_Pooled</strain>
        <tissue evidence="3">Head</tissue>
    </source>
</reference>
<name>A0AAE1HDY5_9NEOP</name>
<evidence type="ECO:0000313" key="4">
    <source>
        <dbReference type="Proteomes" id="UP001219518"/>
    </source>
</evidence>
<feature type="compositionally biased region" description="Acidic residues" evidence="1">
    <location>
        <begin position="99"/>
        <end position="113"/>
    </location>
</feature>
<feature type="region of interest" description="Disordered" evidence="1">
    <location>
        <begin position="69"/>
        <end position="115"/>
    </location>
</feature>
<evidence type="ECO:0000256" key="2">
    <source>
        <dbReference type="SAM" id="Phobius"/>
    </source>
</evidence>
<reference evidence="3" key="2">
    <citation type="journal article" date="2023" name="BMC Genomics">
        <title>Pest status, molecular evolution, and epigenetic factors derived from the genome assembly of Frankliniella fusca, a thysanopteran phytovirus vector.</title>
        <authorList>
            <person name="Catto M.A."/>
            <person name="Labadie P.E."/>
            <person name="Jacobson A.L."/>
            <person name="Kennedy G.G."/>
            <person name="Srinivasan R."/>
            <person name="Hunt B.G."/>
        </authorList>
    </citation>
    <scope>NUCLEOTIDE SEQUENCE</scope>
    <source>
        <strain evidence="3">PL_HMW_Pooled</strain>
    </source>
</reference>
<accession>A0AAE1HDY5</accession>
<dbReference type="AlphaFoldDB" id="A0AAE1HDY5"/>
<feature type="compositionally biased region" description="Basic residues" evidence="1">
    <location>
        <begin position="1"/>
        <end position="12"/>
    </location>
</feature>